<accession>A0A1W9HUW3</accession>
<name>A0A1W9HUW3_9HYPH</name>
<dbReference type="SUPFAM" id="SSF52218">
    <property type="entry name" value="Flavoproteins"/>
    <property type="match status" value="1"/>
</dbReference>
<dbReference type="AlphaFoldDB" id="A0A1W9HUW3"/>
<evidence type="ECO:0000256" key="2">
    <source>
        <dbReference type="ARBA" id="ARBA00023002"/>
    </source>
</evidence>
<dbReference type="Proteomes" id="UP000192872">
    <property type="component" value="Unassembled WGS sequence"/>
</dbReference>
<dbReference type="EMBL" id="LWDL01000022">
    <property type="protein sequence ID" value="OQW51082.1"/>
    <property type="molecule type" value="Genomic_DNA"/>
</dbReference>
<dbReference type="PANTHER" id="PTHR10204">
    <property type="entry name" value="NAD P H OXIDOREDUCTASE-RELATED"/>
    <property type="match status" value="1"/>
</dbReference>
<dbReference type="Pfam" id="PF02525">
    <property type="entry name" value="Flavodoxin_2"/>
    <property type="match status" value="1"/>
</dbReference>
<reference evidence="4 5" key="1">
    <citation type="journal article" date="2017" name="Water Res.">
        <title>Comammox in drinking water systems.</title>
        <authorList>
            <person name="Wang Y."/>
            <person name="Ma L."/>
            <person name="Mao Y."/>
            <person name="Jiang X."/>
            <person name="Xia Y."/>
            <person name="Yu K."/>
            <person name="Li B."/>
            <person name="Zhang T."/>
        </authorList>
    </citation>
    <scope>NUCLEOTIDE SEQUENCE [LARGE SCALE GENOMIC DNA]</scope>
    <source>
        <strain evidence="4">SG_bin8</strain>
    </source>
</reference>
<feature type="domain" description="Flavodoxin-like fold" evidence="3">
    <location>
        <begin position="1"/>
        <end position="139"/>
    </location>
</feature>
<dbReference type="GO" id="GO:0005829">
    <property type="term" value="C:cytosol"/>
    <property type="evidence" value="ECO:0007669"/>
    <property type="project" value="TreeGrafter"/>
</dbReference>
<protein>
    <submittedName>
        <fullName evidence="4">NAD(P)H dehydrogenase</fullName>
    </submittedName>
</protein>
<gene>
    <name evidence="4" type="ORF">A4S15_12755</name>
</gene>
<proteinExistence type="inferred from homology"/>
<evidence type="ECO:0000256" key="1">
    <source>
        <dbReference type="ARBA" id="ARBA00006252"/>
    </source>
</evidence>
<keyword evidence="2" id="KW-0560">Oxidoreductase</keyword>
<comment type="caution">
    <text evidence="4">The sequence shown here is derived from an EMBL/GenBank/DDBJ whole genome shotgun (WGS) entry which is preliminary data.</text>
</comment>
<dbReference type="InterPro" id="IPR003680">
    <property type="entry name" value="Flavodoxin_fold"/>
</dbReference>
<evidence type="ECO:0000259" key="3">
    <source>
        <dbReference type="Pfam" id="PF02525"/>
    </source>
</evidence>
<evidence type="ECO:0000313" key="4">
    <source>
        <dbReference type="EMBL" id="OQW51082.1"/>
    </source>
</evidence>
<dbReference type="PANTHER" id="PTHR10204:SF34">
    <property type="entry name" value="NAD(P)H DEHYDROGENASE [QUINONE] 1 ISOFORM 1"/>
    <property type="match status" value="1"/>
</dbReference>
<dbReference type="InterPro" id="IPR051545">
    <property type="entry name" value="NAD(P)H_dehydrogenase_qn"/>
</dbReference>
<dbReference type="GO" id="GO:0003955">
    <property type="term" value="F:NAD(P)H dehydrogenase (quinone) activity"/>
    <property type="evidence" value="ECO:0007669"/>
    <property type="project" value="TreeGrafter"/>
</dbReference>
<sequence length="194" mass="21874">MRVLVLYAHPAETSFCAEINRQVAQTLQDGGHVVDMLDLNLEKFNPVLSRGERLGYHAIPDNRAPVVDYVRRLQAADALVIVTPIWNFGFPAILKGFFDRVFLPGVSFEMKKGKARPCLHNLRRLLVIATYGGTRWRARLMGDPPRLIVKRLLRATIRPGAAIRYLGLYDMNRADAATRRRYLQAAGDSAASMR</sequence>
<dbReference type="InterPro" id="IPR029039">
    <property type="entry name" value="Flavoprotein-like_sf"/>
</dbReference>
<dbReference type="RefSeq" id="WP_376801861.1">
    <property type="nucleotide sequence ID" value="NZ_DBNB01000003.1"/>
</dbReference>
<dbReference type="STRING" id="1827387.A4S15_12755"/>
<dbReference type="Gene3D" id="3.40.50.360">
    <property type="match status" value="1"/>
</dbReference>
<evidence type="ECO:0000313" key="5">
    <source>
        <dbReference type="Proteomes" id="UP000192872"/>
    </source>
</evidence>
<comment type="similarity">
    <text evidence="1">Belongs to the NAD(P)H dehydrogenase (quinone) family.</text>
</comment>
<organism evidence="4 5">
    <name type="scientific">Candidatus Raskinella chloraquaticus</name>
    <dbReference type="NCBI Taxonomy" id="1951219"/>
    <lineage>
        <taxon>Bacteria</taxon>
        <taxon>Pseudomonadati</taxon>
        <taxon>Pseudomonadota</taxon>
        <taxon>Alphaproteobacteria</taxon>
        <taxon>Hyphomicrobiales</taxon>
        <taxon>Phreatobacteraceae</taxon>
        <taxon>Candidatus Raskinella</taxon>
    </lineage>
</organism>